<evidence type="ECO:0000256" key="3">
    <source>
        <dbReference type="ARBA" id="ARBA00022741"/>
    </source>
</evidence>
<protein>
    <submittedName>
        <fullName evidence="9">ATP-binding cassette domain-containing protein</fullName>
    </submittedName>
</protein>
<dbReference type="AlphaFoldDB" id="A0A6L6Q615"/>
<evidence type="ECO:0000256" key="1">
    <source>
        <dbReference type="ARBA" id="ARBA00022448"/>
    </source>
</evidence>
<dbReference type="EMBL" id="WNLA01000021">
    <property type="protein sequence ID" value="MTW05207.1"/>
    <property type="molecule type" value="Genomic_DNA"/>
</dbReference>
<dbReference type="SUPFAM" id="SSF52540">
    <property type="entry name" value="P-loop containing nucleoside triphosphate hydrolases"/>
    <property type="match status" value="1"/>
</dbReference>
<dbReference type="SMART" id="SM00382">
    <property type="entry name" value="AAA"/>
    <property type="match status" value="1"/>
</dbReference>
<dbReference type="InterPro" id="IPR003439">
    <property type="entry name" value="ABC_transporter-like_ATP-bd"/>
</dbReference>
<dbReference type="InterPro" id="IPR027417">
    <property type="entry name" value="P-loop_NTPase"/>
</dbReference>
<evidence type="ECO:0000313" key="10">
    <source>
        <dbReference type="Proteomes" id="UP000484015"/>
    </source>
</evidence>
<dbReference type="InterPro" id="IPR003593">
    <property type="entry name" value="AAA+_ATPase"/>
</dbReference>
<dbReference type="CDD" id="cd03255">
    <property type="entry name" value="ABC_MJ0796_LolCDE_FtsE"/>
    <property type="match status" value="1"/>
</dbReference>
<evidence type="ECO:0000256" key="5">
    <source>
        <dbReference type="ARBA" id="ARBA00022989"/>
    </source>
</evidence>
<dbReference type="PANTHER" id="PTHR24220:SF86">
    <property type="entry name" value="ABC TRANSPORTER ABCH.1"/>
    <property type="match status" value="1"/>
</dbReference>
<dbReference type="InterPro" id="IPR015854">
    <property type="entry name" value="ABC_transpr_LolD-like"/>
</dbReference>
<keyword evidence="5" id="KW-1133">Transmembrane helix</keyword>
<comment type="caution">
    <text evidence="9">The sequence shown here is derived from an EMBL/GenBank/DDBJ whole genome shotgun (WGS) entry which is preliminary data.</text>
</comment>
<evidence type="ECO:0000259" key="8">
    <source>
        <dbReference type="PROSITE" id="PS50893"/>
    </source>
</evidence>
<dbReference type="Proteomes" id="UP000484015">
    <property type="component" value="Unassembled WGS sequence"/>
</dbReference>
<keyword evidence="5" id="KW-0812">Transmembrane</keyword>
<dbReference type="InterPro" id="IPR017871">
    <property type="entry name" value="ABC_transporter-like_CS"/>
</dbReference>
<dbReference type="GO" id="GO:0005886">
    <property type="term" value="C:plasma membrane"/>
    <property type="evidence" value="ECO:0007669"/>
    <property type="project" value="TreeGrafter"/>
</dbReference>
<dbReference type="Gene3D" id="3.40.50.300">
    <property type="entry name" value="P-loop containing nucleotide triphosphate hydrolases"/>
    <property type="match status" value="1"/>
</dbReference>
<proteinExistence type="inferred from homology"/>
<keyword evidence="4 9" id="KW-0067">ATP-binding</keyword>
<keyword evidence="10" id="KW-1185">Reference proteome</keyword>
<comment type="similarity">
    <text evidence="7">Belongs to the ABC transporter superfamily. Macrolide exporter (TC 3.A.1.122) family.</text>
</comment>
<evidence type="ECO:0000313" key="9">
    <source>
        <dbReference type="EMBL" id="MTW05207.1"/>
    </source>
</evidence>
<keyword evidence="6" id="KW-0046">Antibiotic resistance</keyword>
<dbReference type="GO" id="GO:0016887">
    <property type="term" value="F:ATP hydrolysis activity"/>
    <property type="evidence" value="ECO:0007669"/>
    <property type="project" value="InterPro"/>
</dbReference>
<dbReference type="GO" id="GO:0005524">
    <property type="term" value="F:ATP binding"/>
    <property type="evidence" value="ECO:0007669"/>
    <property type="project" value="UniProtKB-KW"/>
</dbReference>
<evidence type="ECO:0000256" key="6">
    <source>
        <dbReference type="ARBA" id="ARBA00023251"/>
    </source>
</evidence>
<dbReference type="GO" id="GO:0046677">
    <property type="term" value="P:response to antibiotic"/>
    <property type="evidence" value="ECO:0007669"/>
    <property type="project" value="UniProtKB-KW"/>
</dbReference>
<organism evidence="9 10">
    <name type="scientific">Pseudoduganella ginsengisoli</name>
    <dbReference type="NCBI Taxonomy" id="1462440"/>
    <lineage>
        <taxon>Bacteria</taxon>
        <taxon>Pseudomonadati</taxon>
        <taxon>Pseudomonadota</taxon>
        <taxon>Betaproteobacteria</taxon>
        <taxon>Burkholderiales</taxon>
        <taxon>Oxalobacteraceae</taxon>
        <taxon>Telluria group</taxon>
        <taxon>Pseudoduganella</taxon>
    </lineage>
</organism>
<keyword evidence="1" id="KW-0813">Transport</keyword>
<dbReference type="GO" id="GO:0022857">
    <property type="term" value="F:transmembrane transporter activity"/>
    <property type="evidence" value="ECO:0007669"/>
    <property type="project" value="UniProtKB-ARBA"/>
</dbReference>
<keyword evidence="5" id="KW-0472">Membrane</keyword>
<keyword evidence="2" id="KW-1003">Cell membrane</keyword>
<dbReference type="InterPro" id="IPR017911">
    <property type="entry name" value="MacB-like_ATP-bd"/>
</dbReference>
<dbReference type="PROSITE" id="PS00211">
    <property type="entry name" value="ABC_TRANSPORTER_1"/>
    <property type="match status" value="1"/>
</dbReference>
<dbReference type="Pfam" id="PF00005">
    <property type="entry name" value="ABC_tran"/>
    <property type="match status" value="1"/>
</dbReference>
<keyword evidence="3" id="KW-0547">Nucleotide-binding</keyword>
<sequence>MIRLDGVSKTYAGNGAICNALSGFSLQVQPGEFVAITGQSGSGKSTVLNLLGGLDRPSTGEVWVDGQAVHALPERDLARWRGTAVGIVFQFFQLMPALSAVENVMLPMDLAGKWPARERRARALSLLARLGIQEQADKLPSAMSGGQQQRVAVARALANAPALLLADEPTGNLDSQNASALLDLLDELVADGQTLVMVTHDPAVLRRAHRTVTLVDGHAVGALDGAAEVRHV</sequence>
<dbReference type="GO" id="GO:0098796">
    <property type="term" value="C:membrane protein complex"/>
    <property type="evidence" value="ECO:0007669"/>
    <property type="project" value="UniProtKB-ARBA"/>
</dbReference>
<feature type="domain" description="ABC transporter" evidence="8">
    <location>
        <begin position="2"/>
        <end position="232"/>
    </location>
</feature>
<dbReference type="OrthoDB" id="9802264at2"/>
<evidence type="ECO:0000256" key="2">
    <source>
        <dbReference type="ARBA" id="ARBA00022475"/>
    </source>
</evidence>
<evidence type="ECO:0000256" key="7">
    <source>
        <dbReference type="ARBA" id="ARBA00038388"/>
    </source>
</evidence>
<name>A0A6L6Q615_9BURK</name>
<evidence type="ECO:0000256" key="4">
    <source>
        <dbReference type="ARBA" id="ARBA00022840"/>
    </source>
</evidence>
<dbReference type="PROSITE" id="PS50893">
    <property type="entry name" value="ABC_TRANSPORTER_2"/>
    <property type="match status" value="1"/>
</dbReference>
<dbReference type="FunFam" id="3.40.50.300:FF:000032">
    <property type="entry name" value="Export ABC transporter ATP-binding protein"/>
    <property type="match status" value="1"/>
</dbReference>
<dbReference type="PANTHER" id="PTHR24220">
    <property type="entry name" value="IMPORT ATP-BINDING PROTEIN"/>
    <property type="match status" value="1"/>
</dbReference>
<gene>
    <name evidence="9" type="ORF">GM668_24320</name>
</gene>
<reference evidence="9 10" key="1">
    <citation type="submission" date="2019-11" db="EMBL/GenBank/DDBJ databases">
        <title>Type strains purchased from KCTC, JCM and DSMZ.</title>
        <authorList>
            <person name="Lu H."/>
        </authorList>
    </citation>
    <scope>NUCLEOTIDE SEQUENCE [LARGE SCALE GENOMIC DNA]</scope>
    <source>
        <strain evidence="9 10">KCTC 42409</strain>
    </source>
</reference>
<accession>A0A6L6Q615</accession>